<dbReference type="Proteomes" id="UP001230649">
    <property type="component" value="Unassembled WGS sequence"/>
</dbReference>
<reference evidence="1" key="1">
    <citation type="submission" date="2023-04" db="EMBL/GenBank/DDBJ databases">
        <title>Draft Genome sequencing of Naganishia species isolated from polar environments using Oxford Nanopore Technology.</title>
        <authorList>
            <person name="Leo P."/>
            <person name="Venkateswaran K."/>
        </authorList>
    </citation>
    <scope>NUCLEOTIDE SEQUENCE</scope>
    <source>
        <strain evidence="1">MNA-CCFEE 5262</strain>
    </source>
</reference>
<protein>
    <submittedName>
        <fullName evidence="1">Uncharacterized protein</fullName>
    </submittedName>
</protein>
<sequence length="1224" mass="138413">MEHQAIKPVNWEYRLHADSRSQQLDEFLDAKSQSALTEWTPCTQFPTEIHLELMRARVIPHPYKKANEHQVQWVAKQGWEFRANIEVPPQSPGRQFAELEFEGLDTFVKVYLNGNEILNGDNHFLPYKVKIAAEELKTDNELLLSFSPAENVAKGLEKEHGKVRAGSCNLGDPSRVYVRKMQACWRWDWGLELMTTGPDRAITLHLAEAKFQEVFTKAIVEENLDRKLKVDLRLAPTMANIVCDCKLFDADTGEVIKQEQINFGKKDSVSLDWALDPARVQLWWPSGHGEQQRYRFECQLETEAGVTLDKFSRLIGFRRARLVQEPLLDQPGKTFLFEVNGRRIFAGDHILPMIEDSRYRQLLEMAAKGNQNMIRCWGGGVYEPDIFYDICDELGLMVWQDFQFACGIYPAYPEFVKSVELEAIANVKRLRHHPSVVVFCGNNEDYQQIRQWNVDETLPDPLPARIIYEKVLPKVVMEHTEPEIAYHPGSPNKAVDSWATDDPTQGDIHQWTVWAPPSNPWQDYDRLGGRFVSEFGMPSVPDIRTVDWWLDGDKRERYSQSKLMQQHNRAGSHEKRFAVYMNEMFRLTGDFASYIFHTQVLQAEAMAYAYRSWRRQWKGPGREYCAGVLVWQLNDSWPVTSWSIIDYFMRPKPAYFTIKRELDTVTVGIQRTVQKNRENDRPRQFYEYGAFQSTSATMDVWATNSSVSSIKCSLEISAYDLETGWSWKSPAPQVFDLQPNSSTELQTAVPVPAPSKEDAADKTAPSGSVVVQARLRLVESAQGLRCGQGEVVARACDWPQPYKFIDFASISADSSVAAQIEVTGDETRILLSCEKPVKCLTLGVESWKEGGKEVEFSDNAALILVGGFGTRLRPLTLTLPKPLVEFCNKAMILHQIESLVRAGVTDVVLAVNYRPEVMVAVLKETEEQYGINITFSVETEPLGTAGPLALAREILGKDDSPFFVLNSDVTCTYPFEQFRDFHLAHGCEGSIMVTKVAEPSAYGVVVTKSGSSVIDRFVEKPVEFVGNRINAGIYMFNPSVLDRIELRPTSIEKEIFPAVAADHQLHAYDLQGFWMDVGQPKDYLSGTCLYLSHLTATRSPLLTDPSQNKWVYGGNVLVDPTAEIDPTALIGPNVVIGPGAKIGPGVRLQRCVVMNNANIRDHAWIMSSIIGWNSTVGRWCRVENITVLGDDVTIKDELYVNGASVLPHKSVSILRRLDSLRIVI</sequence>
<name>A0ACC2WAQ8_9TREE</name>
<evidence type="ECO:0000313" key="1">
    <source>
        <dbReference type="EMBL" id="KAJ9108538.1"/>
    </source>
</evidence>
<accession>A0ACC2WAQ8</accession>
<keyword evidence="2" id="KW-1185">Reference proteome</keyword>
<comment type="caution">
    <text evidence="1">The sequence shown here is derived from an EMBL/GenBank/DDBJ whole genome shotgun (WGS) entry which is preliminary data.</text>
</comment>
<organism evidence="1 2">
    <name type="scientific">Naganishia adeliensis</name>
    <dbReference type="NCBI Taxonomy" id="92952"/>
    <lineage>
        <taxon>Eukaryota</taxon>
        <taxon>Fungi</taxon>
        <taxon>Dikarya</taxon>
        <taxon>Basidiomycota</taxon>
        <taxon>Agaricomycotina</taxon>
        <taxon>Tremellomycetes</taxon>
        <taxon>Filobasidiales</taxon>
        <taxon>Filobasidiaceae</taxon>
        <taxon>Naganishia</taxon>
    </lineage>
</organism>
<gene>
    <name evidence="1" type="ORF">QFC20_003444</name>
</gene>
<evidence type="ECO:0000313" key="2">
    <source>
        <dbReference type="Proteomes" id="UP001230649"/>
    </source>
</evidence>
<dbReference type="EMBL" id="JASBWS010000031">
    <property type="protein sequence ID" value="KAJ9108538.1"/>
    <property type="molecule type" value="Genomic_DNA"/>
</dbReference>
<proteinExistence type="predicted"/>